<dbReference type="Gene3D" id="1.10.10.60">
    <property type="entry name" value="Homeodomain-like"/>
    <property type="match status" value="1"/>
</dbReference>
<comment type="caution">
    <text evidence="6">The sequence shown here is derived from an EMBL/GenBank/DDBJ whole genome shotgun (WGS) entry which is preliminary data.</text>
</comment>
<evidence type="ECO:0000313" key="6">
    <source>
        <dbReference type="EMBL" id="NVK97266.1"/>
    </source>
</evidence>
<keyword evidence="2 4" id="KW-0238">DNA-binding</keyword>
<dbReference type="GO" id="GO:0000976">
    <property type="term" value="F:transcription cis-regulatory region binding"/>
    <property type="evidence" value="ECO:0007669"/>
    <property type="project" value="TreeGrafter"/>
</dbReference>
<dbReference type="AlphaFoldDB" id="A0A850LGZ8"/>
<dbReference type="GO" id="GO:0003700">
    <property type="term" value="F:DNA-binding transcription factor activity"/>
    <property type="evidence" value="ECO:0007669"/>
    <property type="project" value="TreeGrafter"/>
</dbReference>
<dbReference type="Gene3D" id="1.10.357.10">
    <property type="entry name" value="Tetracycline Repressor, domain 2"/>
    <property type="match status" value="1"/>
</dbReference>
<evidence type="ECO:0000256" key="1">
    <source>
        <dbReference type="ARBA" id="ARBA00023015"/>
    </source>
</evidence>
<dbReference type="PRINTS" id="PR00455">
    <property type="entry name" value="HTHTETR"/>
</dbReference>
<dbReference type="InterPro" id="IPR009057">
    <property type="entry name" value="Homeodomain-like_sf"/>
</dbReference>
<dbReference type="Proteomes" id="UP000565723">
    <property type="component" value="Unassembled WGS sequence"/>
</dbReference>
<evidence type="ECO:0000256" key="2">
    <source>
        <dbReference type="ARBA" id="ARBA00023125"/>
    </source>
</evidence>
<dbReference type="SUPFAM" id="SSF46689">
    <property type="entry name" value="Homeodomain-like"/>
    <property type="match status" value="1"/>
</dbReference>
<reference evidence="6 7" key="1">
    <citation type="journal article" date="2020" name="Proc. Natl. Acad. Sci. U.S.A.">
        <title>Ecological drivers of bacterial community assembly in synthetic phycospheres.</title>
        <authorList>
            <person name="Fu H."/>
            <person name="Uchimiya M."/>
            <person name="Gore J."/>
            <person name="Moran M.A."/>
        </authorList>
    </citation>
    <scope>NUCLEOTIDE SEQUENCE [LARGE SCALE GENOMIC DNA]</scope>
    <source>
        <strain evidence="6">HF-Din03</strain>
    </source>
</reference>
<dbReference type="PROSITE" id="PS50977">
    <property type="entry name" value="HTH_TETR_2"/>
    <property type="match status" value="1"/>
</dbReference>
<evidence type="ECO:0000256" key="3">
    <source>
        <dbReference type="ARBA" id="ARBA00023163"/>
    </source>
</evidence>
<keyword evidence="3" id="KW-0804">Transcription</keyword>
<sequence>MKDADFDPRQKAILDSAWQAFAAYGFRKTSMDDIARGARMSRPAVYLCYKNKEAIFRAVVQYCYDLTAEAVQGALGAGGSVPEVLERAFIAHGQTVVALLDSPHGVELLDAGSSTAPDIVDAGEAGLRALYAAWLTREAAARRVALHGDVEEVAATIAAALKGVKMTAPDFETYKARTAQLAQILGAGLMRG</sequence>
<evidence type="ECO:0000313" key="7">
    <source>
        <dbReference type="Proteomes" id="UP000565723"/>
    </source>
</evidence>
<gene>
    <name evidence="6" type="ORF">HW564_10085</name>
</gene>
<accession>A0A850LGZ8</accession>
<protein>
    <submittedName>
        <fullName evidence="6">TetR/AcrR family transcriptional regulator</fullName>
    </submittedName>
</protein>
<dbReference type="PANTHER" id="PTHR30055:SF234">
    <property type="entry name" value="HTH-TYPE TRANSCRIPTIONAL REGULATOR BETI"/>
    <property type="match status" value="1"/>
</dbReference>
<keyword evidence="1" id="KW-0805">Transcription regulation</keyword>
<dbReference type="InterPro" id="IPR001647">
    <property type="entry name" value="HTH_TetR"/>
</dbReference>
<evidence type="ECO:0000256" key="4">
    <source>
        <dbReference type="PROSITE-ProRule" id="PRU00335"/>
    </source>
</evidence>
<feature type="DNA-binding region" description="H-T-H motif" evidence="4">
    <location>
        <begin position="30"/>
        <end position="49"/>
    </location>
</feature>
<organism evidence="6 7">
    <name type="scientific">Ruegeria pomeroyi</name>
    <dbReference type="NCBI Taxonomy" id="89184"/>
    <lineage>
        <taxon>Bacteria</taxon>
        <taxon>Pseudomonadati</taxon>
        <taxon>Pseudomonadota</taxon>
        <taxon>Alphaproteobacteria</taxon>
        <taxon>Rhodobacterales</taxon>
        <taxon>Roseobacteraceae</taxon>
        <taxon>Ruegeria</taxon>
    </lineage>
</organism>
<dbReference type="PANTHER" id="PTHR30055">
    <property type="entry name" value="HTH-TYPE TRANSCRIPTIONAL REGULATOR RUTR"/>
    <property type="match status" value="1"/>
</dbReference>
<name>A0A850LGZ8_9RHOB</name>
<evidence type="ECO:0000259" key="5">
    <source>
        <dbReference type="PROSITE" id="PS50977"/>
    </source>
</evidence>
<feature type="domain" description="HTH tetR-type" evidence="5">
    <location>
        <begin position="7"/>
        <end position="67"/>
    </location>
</feature>
<proteinExistence type="predicted"/>
<dbReference type="InterPro" id="IPR050109">
    <property type="entry name" value="HTH-type_TetR-like_transc_reg"/>
</dbReference>
<dbReference type="OMA" id="FLAYGFS"/>
<dbReference type="RefSeq" id="WP_011048525.1">
    <property type="nucleotide sequence ID" value="NZ_CP076685.1"/>
</dbReference>
<dbReference type="EMBL" id="JABXIY010000026">
    <property type="protein sequence ID" value="NVK97266.1"/>
    <property type="molecule type" value="Genomic_DNA"/>
</dbReference>
<dbReference type="Pfam" id="PF00440">
    <property type="entry name" value="TetR_N"/>
    <property type="match status" value="1"/>
</dbReference>